<proteinExistence type="predicted"/>
<feature type="signal peptide" evidence="1">
    <location>
        <begin position="1"/>
        <end position="20"/>
    </location>
</feature>
<dbReference type="Proteomes" id="UP000468650">
    <property type="component" value="Unassembled WGS sequence"/>
</dbReference>
<evidence type="ECO:0000256" key="1">
    <source>
        <dbReference type="SAM" id="SignalP"/>
    </source>
</evidence>
<gene>
    <name evidence="2" type="ORF">F8C67_02655</name>
</gene>
<sequence>MKRITFLWLVLFALTQTSYAQISHVLDQVPDSVLRENAFDELDTSSLLTTQFLWDRDYPEHCTSQTA</sequence>
<keyword evidence="3" id="KW-1185">Reference proteome</keyword>
<evidence type="ECO:0000313" key="3">
    <source>
        <dbReference type="Proteomes" id="UP000468650"/>
    </source>
</evidence>
<feature type="chain" id="PRO_5027054798" evidence="1">
    <location>
        <begin position="21"/>
        <end position="67"/>
    </location>
</feature>
<keyword evidence="1" id="KW-0732">Signal</keyword>
<evidence type="ECO:0000313" key="2">
    <source>
        <dbReference type="EMBL" id="KAB2814661.1"/>
    </source>
</evidence>
<organism evidence="2 3">
    <name type="scientific">Phaeocystidibacter luteus</name>
    <dbReference type="NCBI Taxonomy" id="911197"/>
    <lineage>
        <taxon>Bacteria</taxon>
        <taxon>Pseudomonadati</taxon>
        <taxon>Bacteroidota</taxon>
        <taxon>Flavobacteriia</taxon>
        <taxon>Flavobacteriales</taxon>
        <taxon>Phaeocystidibacteraceae</taxon>
        <taxon>Phaeocystidibacter</taxon>
    </lineage>
</organism>
<reference evidence="2 3" key="1">
    <citation type="submission" date="2019-09" db="EMBL/GenBank/DDBJ databases">
        <title>Genomes of family Cryomorphaceae.</title>
        <authorList>
            <person name="Bowman J.P."/>
        </authorList>
    </citation>
    <scope>NUCLEOTIDE SEQUENCE [LARGE SCALE GENOMIC DNA]</scope>
    <source>
        <strain evidence="2 3">LMG 25704</strain>
    </source>
</reference>
<protein>
    <submittedName>
        <fullName evidence="2">Uncharacterized protein</fullName>
    </submittedName>
</protein>
<dbReference type="EMBL" id="WBVO01000001">
    <property type="protein sequence ID" value="KAB2814661.1"/>
    <property type="molecule type" value="Genomic_DNA"/>
</dbReference>
<dbReference type="AlphaFoldDB" id="A0A6N6RM44"/>
<name>A0A6N6RM44_9FLAO</name>
<dbReference type="RefSeq" id="WP_151666240.1">
    <property type="nucleotide sequence ID" value="NZ_WBVO01000001.1"/>
</dbReference>
<accession>A0A6N6RM44</accession>
<comment type="caution">
    <text evidence="2">The sequence shown here is derived from an EMBL/GenBank/DDBJ whole genome shotgun (WGS) entry which is preliminary data.</text>
</comment>